<protein>
    <submittedName>
        <fullName evidence="1">15261_t:CDS:1</fullName>
    </submittedName>
</protein>
<proteinExistence type="predicted"/>
<organism evidence="1 2">
    <name type="scientific">Acaulospora colombiana</name>
    <dbReference type="NCBI Taxonomy" id="27376"/>
    <lineage>
        <taxon>Eukaryota</taxon>
        <taxon>Fungi</taxon>
        <taxon>Fungi incertae sedis</taxon>
        <taxon>Mucoromycota</taxon>
        <taxon>Glomeromycotina</taxon>
        <taxon>Glomeromycetes</taxon>
        <taxon>Diversisporales</taxon>
        <taxon>Acaulosporaceae</taxon>
        <taxon>Acaulospora</taxon>
    </lineage>
</organism>
<feature type="non-terminal residue" evidence="1">
    <location>
        <position position="1"/>
    </location>
</feature>
<reference evidence="1" key="1">
    <citation type="submission" date="2021-06" db="EMBL/GenBank/DDBJ databases">
        <authorList>
            <person name="Kallberg Y."/>
            <person name="Tangrot J."/>
            <person name="Rosling A."/>
        </authorList>
    </citation>
    <scope>NUCLEOTIDE SEQUENCE</scope>
    <source>
        <strain evidence="1">CL356</strain>
    </source>
</reference>
<comment type="caution">
    <text evidence="1">The sequence shown here is derived from an EMBL/GenBank/DDBJ whole genome shotgun (WGS) entry which is preliminary data.</text>
</comment>
<feature type="non-terminal residue" evidence="1">
    <location>
        <position position="79"/>
    </location>
</feature>
<dbReference type="Proteomes" id="UP000789525">
    <property type="component" value="Unassembled WGS sequence"/>
</dbReference>
<gene>
    <name evidence="1" type="ORF">ACOLOM_LOCUS14311</name>
</gene>
<keyword evidence="2" id="KW-1185">Reference proteome</keyword>
<dbReference type="EMBL" id="CAJVPT010071652">
    <property type="protein sequence ID" value="CAG8780864.1"/>
    <property type="molecule type" value="Genomic_DNA"/>
</dbReference>
<evidence type="ECO:0000313" key="2">
    <source>
        <dbReference type="Proteomes" id="UP000789525"/>
    </source>
</evidence>
<sequence length="79" mass="8976">VDSLEISKKYLKVLVVAEELSSQAKQMIEKSPQKALIPYTQLAHLSHDIKSKSMEAGHVVTHLDIFLQQSKDALWDEMK</sequence>
<accession>A0ACA9R7X4</accession>
<evidence type="ECO:0000313" key="1">
    <source>
        <dbReference type="EMBL" id="CAG8780864.1"/>
    </source>
</evidence>
<name>A0ACA9R7X4_9GLOM</name>